<dbReference type="OrthoDB" id="5954332at2759"/>
<reference evidence="2" key="1">
    <citation type="submission" date="2021-01" db="UniProtKB">
        <authorList>
            <consortium name="EnsemblMetazoa"/>
        </authorList>
    </citation>
    <scope>IDENTIFICATION</scope>
</reference>
<accession>A0A7M5XL87</accession>
<name>A0A7M5XL87_9CNID</name>
<dbReference type="EnsemblMetazoa" id="CLYHEMT025652.2">
    <property type="protein sequence ID" value="CLYHEMP025652.2"/>
    <property type="gene ID" value="CLYHEMG025652"/>
</dbReference>
<dbReference type="Proteomes" id="UP000594262">
    <property type="component" value="Unplaced"/>
</dbReference>
<evidence type="ECO:0000313" key="2">
    <source>
        <dbReference type="EnsemblMetazoa" id="CLYHEMP025652.2"/>
    </source>
</evidence>
<evidence type="ECO:0000256" key="1">
    <source>
        <dbReference type="PROSITE-ProRule" id="PRU00023"/>
    </source>
</evidence>
<keyword evidence="1" id="KW-0040">ANK repeat</keyword>
<feature type="repeat" description="ANK" evidence="1">
    <location>
        <begin position="63"/>
        <end position="95"/>
    </location>
</feature>
<keyword evidence="3" id="KW-1185">Reference proteome</keyword>
<dbReference type="SMART" id="SM00248">
    <property type="entry name" value="ANK"/>
    <property type="match status" value="1"/>
</dbReference>
<evidence type="ECO:0000313" key="3">
    <source>
        <dbReference type="Proteomes" id="UP000594262"/>
    </source>
</evidence>
<dbReference type="PROSITE" id="PS50297">
    <property type="entry name" value="ANK_REP_REGION"/>
    <property type="match status" value="1"/>
</dbReference>
<dbReference type="AlphaFoldDB" id="A0A7M5XL87"/>
<organism evidence="2 3">
    <name type="scientific">Clytia hemisphaerica</name>
    <dbReference type="NCBI Taxonomy" id="252671"/>
    <lineage>
        <taxon>Eukaryota</taxon>
        <taxon>Metazoa</taxon>
        <taxon>Cnidaria</taxon>
        <taxon>Hydrozoa</taxon>
        <taxon>Hydroidolina</taxon>
        <taxon>Leptothecata</taxon>
        <taxon>Obeliida</taxon>
        <taxon>Clytiidae</taxon>
        <taxon>Clytia</taxon>
    </lineage>
</organism>
<dbReference type="Gene3D" id="1.25.40.20">
    <property type="entry name" value="Ankyrin repeat-containing domain"/>
    <property type="match status" value="1"/>
</dbReference>
<dbReference type="InterPro" id="IPR002110">
    <property type="entry name" value="Ankyrin_rpt"/>
</dbReference>
<dbReference type="SUPFAM" id="SSF48403">
    <property type="entry name" value="Ankyrin repeat"/>
    <property type="match status" value="1"/>
</dbReference>
<sequence>MFAVLNDRFDVFVHLMKYPQDYSVVDIYGQNILHCVGRNGKVRHLEMFDQQTIEKLIDGRDRWKQTPLHWAASDNNHDNIRWLLAKGADPKLKNKDGRRPDEHSECDGVTKEIFRSFRSS</sequence>
<protein>
    <submittedName>
        <fullName evidence="2">Uncharacterized protein</fullName>
    </submittedName>
</protein>
<proteinExistence type="predicted"/>
<dbReference type="InterPro" id="IPR036770">
    <property type="entry name" value="Ankyrin_rpt-contain_sf"/>
</dbReference>
<dbReference type="PROSITE" id="PS50088">
    <property type="entry name" value="ANK_REPEAT"/>
    <property type="match status" value="1"/>
</dbReference>
<dbReference type="Pfam" id="PF12796">
    <property type="entry name" value="Ank_2"/>
    <property type="match status" value="1"/>
</dbReference>